<keyword evidence="1" id="KW-0812">Transmembrane</keyword>
<sequence>MQSTHQTTDQRIKAGILIFWALYFSIICVSNSTDALKALGLLPPDFRFVSGNYSLVSKVVGIYDVTAGLAGLFFAGVILWEGLGAFLFWKALIDTVRQPSLSQSATYLALGVTLGLWAMFIVIDEVFLAYEFPGLSATFFSLLLAELGTLILFRLIDQEQRT</sequence>
<evidence type="ECO:0000313" key="3">
    <source>
        <dbReference type="Proteomes" id="UP000606008"/>
    </source>
</evidence>
<dbReference type="Proteomes" id="UP000606008">
    <property type="component" value="Unassembled WGS sequence"/>
</dbReference>
<protein>
    <recommendedName>
        <fullName evidence="4">DUF2127 domain-containing protein</fullName>
    </recommendedName>
</protein>
<feature type="transmembrane region" description="Helical" evidence="1">
    <location>
        <begin position="135"/>
        <end position="156"/>
    </location>
</feature>
<organism evidence="2 3">
    <name type="scientific">Fibrivirga algicola</name>
    <dbReference type="NCBI Taxonomy" id="2950420"/>
    <lineage>
        <taxon>Bacteria</taxon>
        <taxon>Pseudomonadati</taxon>
        <taxon>Bacteroidota</taxon>
        <taxon>Cytophagia</taxon>
        <taxon>Cytophagales</taxon>
        <taxon>Spirosomataceae</taxon>
        <taxon>Fibrivirga</taxon>
    </lineage>
</organism>
<reference evidence="3" key="2">
    <citation type="submission" date="2023-07" db="EMBL/GenBank/DDBJ databases">
        <authorList>
            <person name="Jung D.-H."/>
        </authorList>
    </citation>
    <scope>NUCLEOTIDE SEQUENCE [LARGE SCALE GENOMIC DNA]</scope>
    <source>
        <strain evidence="3">JA-25</strain>
    </source>
</reference>
<dbReference type="EMBL" id="WAEL01000002">
    <property type="protein sequence ID" value="NID09609.1"/>
    <property type="molecule type" value="Genomic_DNA"/>
</dbReference>
<keyword evidence="1" id="KW-0472">Membrane</keyword>
<evidence type="ECO:0000256" key="1">
    <source>
        <dbReference type="SAM" id="Phobius"/>
    </source>
</evidence>
<feature type="transmembrane region" description="Helical" evidence="1">
    <location>
        <begin position="69"/>
        <end position="93"/>
    </location>
</feature>
<accession>A0ABX0QBA1</accession>
<gene>
    <name evidence="2" type="ORF">F7231_05460</name>
</gene>
<name>A0ABX0QBA1_9BACT</name>
<dbReference type="RefSeq" id="WP_166691214.1">
    <property type="nucleotide sequence ID" value="NZ_WAEL01000002.1"/>
</dbReference>
<feature type="transmembrane region" description="Helical" evidence="1">
    <location>
        <begin position="12"/>
        <end position="32"/>
    </location>
</feature>
<evidence type="ECO:0008006" key="4">
    <source>
        <dbReference type="Google" id="ProtNLM"/>
    </source>
</evidence>
<keyword evidence="3" id="KW-1185">Reference proteome</keyword>
<comment type="caution">
    <text evidence="2">The sequence shown here is derived from an EMBL/GenBank/DDBJ whole genome shotgun (WGS) entry which is preliminary data.</text>
</comment>
<evidence type="ECO:0000313" key="2">
    <source>
        <dbReference type="EMBL" id="NID09609.1"/>
    </source>
</evidence>
<proteinExistence type="predicted"/>
<feature type="transmembrane region" description="Helical" evidence="1">
    <location>
        <begin position="105"/>
        <end position="123"/>
    </location>
</feature>
<reference evidence="3" key="1">
    <citation type="submission" date="2019-09" db="EMBL/GenBank/DDBJ databases">
        <authorList>
            <person name="Jung D.-H."/>
        </authorList>
    </citation>
    <scope>NUCLEOTIDE SEQUENCE [LARGE SCALE GENOMIC DNA]</scope>
    <source>
        <strain evidence="3">JA-25</strain>
    </source>
</reference>
<keyword evidence="1" id="KW-1133">Transmembrane helix</keyword>